<dbReference type="InterPro" id="IPR059177">
    <property type="entry name" value="GH29D-like_dom"/>
</dbReference>
<dbReference type="InterPro" id="IPR000801">
    <property type="entry name" value="Esterase-like"/>
</dbReference>
<dbReference type="Proteomes" id="UP000240978">
    <property type="component" value="Unassembled WGS sequence"/>
</dbReference>
<sequence length="463" mass="52288">MKLIVTVFLVLSFFTTSAQVIIKDSIYSNVLKEQRKIEVVMPDKYKPGERFEVTYVTDGEWNTKIVAQLQRFAEIQFMPPNIIVSLPNTYVGKDNYRVRDFTPYNIPDNKLTGGADNFLSFLKTELIPYIEKKYPTKGYRTYHGGSLGGVFGLYAFFKEPQLFQSYLLADPAFWWGNGFLMKMAADSLPSLPNPDRTLLLTGREGQAFKEMGIKDMDSIFRAKAPAALHWKTLVYSGETHNSMIFKTVYDGLKYTYNGYMTKELNYHPMSGIILKDKPFNLYCFPEEHLDVHYTTDGTEPTAASPKLTAGESKITVPVQLTVKVMAARDGYARTKKGTFIIGEMWHGTDKPRKMLQGGLDTLHGQITGLIELKEPGYYIFGIEPGTNATVSLNKQVLIDYKVKGDDDDLQSYIVPLDKGFYQLDMTYDTANIPKLIYLAPGKQEAVAIPADLQYHIGKATAKK</sequence>
<gene>
    <name evidence="3" type="ORF">CLV42_101774</name>
</gene>
<dbReference type="PANTHER" id="PTHR48098">
    <property type="entry name" value="ENTEROCHELIN ESTERASE-RELATED"/>
    <property type="match status" value="1"/>
</dbReference>
<keyword evidence="3" id="KW-0378">Hydrolase</keyword>
<keyword evidence="4" id="KW-1185">Reference proteome</keyword>
<dbReference type="InterPro" id="IPR029058">
    <property type="entry name" value="AB_hydrolase_fold"/>
</dbReference>
<evidence type="ECO:0000313" key="4">
    <source>
        <dbReference type="Proteomes" id="UP000240978"/>
    </source>
</evidence>
<name>A0A2P8GPW0_9BACT</name>
<dbReference type="RefSeq" id="WP_106600538.1">
    <property type="nucleotide sequence ID" value="NZ_PYGK01000001.1"/>
</dbReference>
<evidence type="ECO:0000259" key="2">
    <source>
        <dbReference type="Pfam" id="PF13290"/>
    </source>
</evidence>
<comment type="caution">
    <text evidence="3">The sequence shown here is derived from an EMBL/GenBank/DDBJ whole genome shotgun (WGS) entry which is preliminary data.</text>
</comment>
<keyword evidence="1" id="KW-0732">Signal</keyword>
<dbReference type="AlphaFoldDB" id="A0A2P8GPW0"/>
<reference evidence="3 4" key="1">
    <citation type="submission" date="2018-03" db="EMBL/GenBank/DDBJ databases">
        <title>Genomic Encyclopedia of Archaeal and Bacterial Type Strains, Phase II (KMG-II): from individual species to whole genera.</title>
        <authorList>
            <person name="Goeker M."/>
        </authorList>
    </citation>
    <scope>NUCLEOTIDE SEQUENCE [LARGE SCALE GENOMIC DNA]</scope>
    <source>
        <strain evidence="3 4">DSM 18107</strain>
    </source>
</reference>
<feature type="chain" id="PRO_5015116910" evidence="1">
    <location>
        <begin position="19"/>
        <end position="463"/>
    </location>
</feature>
<dbReference type="Pfam" id="PF13290">
    <property type="entry name" value="CHB_HEX_C_1"/>
    <property type="match status" value="1"/>
</dbReference>
<dbReference type="SUPFAM" id="SSF53474">
    <property type="entry name" value="alpha/beta-Hydrolases"/>
    <property type="match status" value="1"/>
</dbReference>
<dbReference type="GO" id="GO:0016787">
    <property type="term" value="F:hydrolase activity"/>
    <property type="evidence" value="ECO:0007669"/>
    <property type="project" value="UniProtKB-KW"/>
</dbReference>
<evidence type="ECO:0000313" key="3">
    <source>
        <dbReference type="EMBL" id="PSL36010.1"/>
    </source>
</evidence>
<protein>
    <submittedName>
        <fullName evidence="3">Putative alpha/beta superfamily hydrolase</fullName>
    </submittedName>
</protein>
<dbReference type="Gene3D" id="3.40.50.1820">
    <property type="entry name" value="alpha/beta hydrolase"/>
    <property type="match status" value="1"/>
</dbReference>
<accession>A0A2P8GPW0</accession>
<proteinExistence type="predicted"/>
<dbReference type="OrthoDB" id="9784036at2"/>
<evidence type="ECO:0000256" key="1">
    <source>
        <dbReference type="SAM" id="SignalP"/>
    </source>
</evidence>
<organism evidence="3 4">
    <name type="scientific">Chitinophaga ginsengisoli</name>
    <dbReference type="NCBI Taxonomy" id="363837"/>
    <lineage>
        <taxon>Bacteria</taxon>
        <taxon>Pseudomonadati</taxon>
        <taxon>Bacteroidota</taxon>
        <taxon>Chitinophagia</taxon>
        <taxon>Chitinophagales</taxon>
        <taxon>Chitinophagaceae</taxon>
        <taxon>Chitinophaga</taxon>
    </lineage>
</organism>
<dbReference type="PANTHER" id="PTHR48098:SF6">
    <property type="entry name" value="FERRI-BACILLIBACTIN ESTERASE BESA"/>
    <property type="match status" value="1"/>
</dbReference>
<dbReference type="Pfam" id="PF00756">
    <property type="entry name" value="Esterase"/>
    <property type="match status" value="1"/>
</dbReference>
<feature type="signal peptide" evidence="1">
    <location>
        <begin position="1"/>
        <end position="18"/>
    </location>
</feature>
<feature type="domain" description="GH29D-like beta-sandwich" evidence="2">
    <location>
        <begin position="286"/>
        <end position="334"/>
    </location>
</feature>
<dbReference type="EMBL" id="PYGK01000001">
    <property type="protein sequence ID" value="PSL36010.1"/>
    <property type="molecule type" value="Genomic_DNA"/>
</dbReference>
<dbReference type="InterPro" id="IPR050583">
    <property type="entry name" value="Mycobacterial_A85_antigen"/>
</dbReference>